<dbReference type="SUPFAM" id="SSF53448">
    <property type="entry name" value="Nucleotide-diphospho-sugar transferases"/>
    <property type="match status" value="1"/>
</dbReference>
<keyword evidence="4" id="KW-1133">Transmembrane helix</keyword>
<dbReference type="CDD" id="cd04186">
    <property type="entry name" value="GT_2_like_c"/>
    <property type="match status" value="1"/>
</dbReference>
<keyword evidence="3" id="KW-0808">Transferase</keyword>
<dbReference type="EMBL" id="MFJC01000071">
    <property type="protein sequence ID" value="OGG08274.1"/>
    <property type="molecule type" value="Genomic_DNA"/>
</dbReference>
<comment type="similarity">
    <text evidence="1">Belongs to the glycosyltransferase 2 family.</text>
</comment>
<dbReference type="AlphaFoldDB" id="A0A1F5Z7J1"/>
<evidence type="ECO:0000259" key="5">
    <source>
        <dbReference type="Pfam" id="PF00535"/>
    </source>
</evidence>
<feature type="domain" description="Glycosyltransferase 2-like" evidence="5">
    <location>
        <begin position="9"/>
        <end position="170"/>
    </location>
</feature>
<dbReference type="GO" id="GO:0016757">
    <property type="term" value="F:glycosyltransferase activity"/>
    <property type="evidence" value="ECO:0007669"/>
    <property type="project" value="UniProtKB-KW"/>
</dbReference>
<evidence type="ECO:0000313" key="7">
    <source>
        <dbReference type="Proteomes" id="UP000176854"/>
    </source>
</evidence>
<name>A0A1F5Z7J1_9BACT</name>
<dbReference type="PANTHER" id="PTHR43179">
    <property type="entry name" value="RHAMNOSYLTRANSFERASE WBBL"/>
    <property type="match status" value="1"/>
</dbReference>
<gene>
    <name evidence="6" type="ORF">A2154_00860</name>
</gene>
<keyword evidence="4" id="KW-0812">Transmembrane</keyword>
<evidence type="ECO:0000313" key="6">
    <source>
        <dbReference type="EMBL" id="OGG08274.1"/>
    </source>
</evidence>
<dbReference type="STRING" id="1798373.A2154_00860"/>
<evidence type="ECO:0000256" key="4">
    <source>
        <dbReference type="SAM" id="Phobius"/>
    </source>
</evidence>
<keyword evidence="4" id="KW-0472">Membrane</keyword>
<keyword evidence="2" id="KW-0328">Glycosyltransferase</keyword>
<sequence>MRRTSFKVSIVIPNWNGKELLKKNLPQVLAAVGTYEIIVVDDCSDDGSADFLQVYKQIKLIKNTFRCGFAASVNKGVAAASGDIVVLLNTDVVPARDFLTYLLPHFNNEQVFAVGCMDRSHENGQIVLRGRGLGGWQHGFWQHRRGEVDKTDTDWVSGGSGAFRKSIWQKLGGMDEIYNPFYWEDIDLSYRAKKAGYSLVFEPHSIVDHFHQSGGIKTAFKPDYIKKISYRNQILFVWNNLTSWSLSIRHFLYLLYHIFRAILKRDMAFIFGFMAACKLISQVALSRRRNRISDLKSDWEL</sequence>
<dbReference type="Proteomes" id="UP000176854">
    <property type="component" value="Unassembled WGS sequence"/>
</dbReference>
<evidence type="ECO:0000256" key="1">
    <source>
        <dbReference type="ARBA" id="ARBA00006739"/>
    </source>
</evidence>
<evidence type="ECO:0000256" key="2">
    <source>
        <dbReference type="ARBA" id="ARBA00022676"/>
    </source>
</evidence>
<dbReference type="InterPro" id="IPR001173">
    <property type="entry name" value="Glyco_trans_2-like"/>
</dbReference>
<dbReference type="InterPro" id="IPR029044">
    <property type="entry name" value="Nucleotide-diphossugar_trans"/>
</dbReference>
<dbReference type="Gene3D" id="3.90.550.10">
    <property type="entry name" value="Spore Coat Polysaccharide Biosynthesis Protein SpsA, Chain A"/>
    <property type="match status" value="1"/>
</dbReference>
<organism evidence="6 7">
    <name type="scientific">Candidatus Gottesmanbacteria bacterium RBG_16_43_7</name>
    <dbReference type="NCBI Taxonomy" id="1798373"/>
    <lineage>
        <taxon>Bacteria</taxon>
        <taxon>Candidatus Gottesmaniibacteriota</taxon>
    </lineage>
</organism>
<dbReference type="PANTHER" id="PTHR43179:SF12">
    <property type="entry name" value="GALACTOFURANOSYLTRANSFERASE GLFT2"/>
    <property type="match status" value="1"/>
</dbReference>
<protein>
    <recommendedName>
        <fullName evidence="5">Glycosyltransferase 2-like domain-containing protein</fullName>
    </recommendedName>
</protein>
<dbReference type="Pfam" id="PF00535">
    <property type="entry name" value="Glycos_transf_2"/>
    <property type="match status" value="1"/>
</dbReference>
<feature type="transmembrane region" description="Helical" evidence="4">
    <location>
        <begin position="234"/>
        <end position="256"/>
    </location>
</feature>
<reference evidence="6 7" key="1">
    <citation type="journal article" date="2016" name="Nat. Commun.">
        <title>Thousands of microbial genomes shed light on interconnected biogeochemical processes in an aquifer system.</title>
        <authorList>
            <person name="Anantharaman K."/>
            <person name="Brown C.T."/>
            <person name="Hug L.A."/>
            <person name="Sharon I."/>
            <person name="Castelle C.J."/>
            <person name="Probst A.J."/>
            <person name="Thomas B.C."/>
            <person name="Singh A."/>
            <person name="Wilkins M.J."/>
            <person name="Karaoz U."/>
            <person name="Brodie E.L."/>
            <person name="Williams K.H."/>
            <person name="Hubbard S.S."/>
            <person name="Banfield J.F."/>
        </authorList>
    </citation>
    <scope>NUCLEOTIDE SEQUENCE [LARGE SCALE GENOMIC DNA]</scope>
</reference>
<proteinExistence type="inferred from homology"/>
<accession>A0A1F5Z7J1</accession>
<comment type="caution">
    <text evidence="6">The sequence shown here is derived from an EMBL/GenBank/DDBJ whole genome shotgun (WGS) entry which is preliminary data.</text>
</comment>
<evidence type="ECO:0000256" key="3">
    <source>
        <dbReference type="ARBA" id="ARBA00022679"/>
    </source>
</evidence>
<feature type="transmembrane region" description="Helical" evidence="4">
    <location>
        <begin position="268"/>
        <end position="286"/>
    </location>
</feature>